<comment type="caution">
    <text evidence="1">The sequence shown here is derived from an EMBL/GenBank/DDBJ whole genome shotgun (WGS) entry which is preliminary data.</text>
</comment>
<organism evidence="1 2">
    <name type="scientific">Pseudomonas gingeri</name>
    <dbReference type="NCBI Taxonomy" id="117681"/>
    <lineage>
        <taxon>Bacteria</taxon>
        <taxon>Pseudomonadati</taxon>
        <taxon>Pseudomonadota</taxon>
        <taxon>Gammaproteobacteria</taxon>
        <taxon>Pseudomonadales</taxon>
        <taxon>Pseudomonadaceae</taxon>
        <taxon>Pseudomonas</taxon>
    </lineage>
</organism>
<name>A0A7Y8BNG9_9PSED</name>
<protein>
    <submittedName>
        <fullName evidence="1">Uncharacterized protein</fullName>
    </submittedName>
</protein>
<dbReference type="Proteomes" id="UP000582981">
    <property type="component" value="Unassembled WGS sequence"/>
</dbReference>
<dbReference type="EMBL" id="JACAPU010000038">
    <property type="protein sequence ID" value="NWB50127.1"/>
    <property type="molecule type" value="Genomic_DNA"/>
</dbReference>
<proteinExistence type="predicted"/>
<evidence type="ECO:0000313" key="1">
    <source>
        <dbReference type="EMBL" id="NWB50127.1"/>
    </source>
</evidence>
<dbReference type="RefSeq" id="WP_177145429.1">
    <property type="nucleotide sequence ID" value="NZ_JACAPU010000038.1"/>
</dbReference>
<accession>A0A7Y8BNG9</accession>
<reference evidence="1 2" key="1">
    <citation type="submission" date="2020-04" db="EMBL/GenBank/DDBJ databases">
        <title>Molecular characterization of pseudomonads from Agaricus bisporus reveal novel blotch 2 pathogens in Western Europe.</title>
        <authorList>
            <person name="Taparia T."/>
            <person name="Krijger M."/>
            <person name="Haynes E."/>
            <person name="Elpinstone J.G."/>
            <person name="Noble R."/>
            <person name="Van Der Wolf J."/>
        </authorList>
    </citation>
    <scope>NUCLEOTIDE SEQUENCE [LARGE SCALE GENOMIC DNA]</scope>
    <source>
        <strain evidence="1 2">F1001</strain>
    </source>
</reference>
<sequence length="111" mass="12497">MSFERSIGAGLADPTILARWRFIFAGGDTTPQVRQEKFVIAGMQRIQFNGLCQDKLQTIMPFLLLQDRYRQALVKALDNTYSILPGQLLLARVNEISDSLLIQHIGIAHVL</sequence>
<evidence type="ECO:0000313" key="2">
    <source>
        <dbReference type="Proteomes" id="UP000582981"/>
    </source>
</evidence>
<dbReference type="AlphaFoldDB" id="A0A7Y8BNG9"/>
<gene>
    <name evidence="1" type="ORF">HX829_26935</name>
</gene>